<dbReference type="Gene3D" id="3.40.50.1820">
    <property type="entry name" value="alpha/beta hydrolase"/>
    <property type="match status" value="1"/>
</dbReference>
<evidence type="ECO:0000259" key="1">
    <source>
        <dbReference type="Pfam" id="PF12697"/>
    </source>
</evidence>
<dbReference type="SUPFAM" id="SSF53474">
    <property type="entry name" value="alpha/beta-Hydrolases"/>
    <property type="match status" value="1"/>
</dbReference>
<dbReference type="STRING" id="1073089.A0A1L9RMK9"/>
<keyword evidence="3" id="KW-1185">Reference proteome</keyword>
<reference evidence="3" key="1">
    <citation type="journal article" date="2017" name="Genome Biol.">
        <title>Comparative genomics reveals high biological diversity and specific adaptations in the industrially and medically important fungal genus Aspergillus.</title>
        <authorList>
            <person name="de Vries R.P."/>
            <person name="Riley R."/>
            <person name="Wiebenga A."/>
            <person name="Aguilar-Osorio G."/>
            <person name="Amillis S."/>
            <person name="Uchima C.A."/>
            <person name="Anderluh G."/>
            <person name="Asadollahi M."/>
            <person name="Askin M."/>
            <person name="Barry K."/>
            <person name="Battaglia E."/>
            <person name="Bayram O."/>
            <person name="Benocci T."/>
            <person name="Braus-Stromeyer S.A."/>
            <person name="Caldana C."/>
            <person name="Canovas D."/>
            <person name="Cerqueira G.C."/>
            <person name="Chen F."/>
            <person name="Chen W."/>
            <person name="Choi C."/>
            <person name="Clum A."/>
            <person name="Dos Santos R.A."/>
            <person name="Damasio A.R."/>
            <person name="Diallinas G."/>
            <person name="Emri T."/>
            <person name="Fekete E."/>
            <person name="Flipphi M."/>
            <person name="Freyberg S."/>
            <person name="Gallo A."/>
            <person name="Gournas C."/>
            <person name="Habgood R."/>
            <person name="Hainaut M."/>
            <person name="Harispe M.L."/>
            <person name="Henrissat B."/>
            <person name="Hilden K.S."/>
            <person name="Hope R."/>
            <person name="Hossain A."/>
            <person name="Karabika E."/>
            <person name="Karaffa L."/>
            <person name="Karanyi Z."/>
            <person name="Krasevec N."/>
            <person name="Kuo A."/>
            <person name="Kusch H."/>
            <person name="LaButti K."/>
            <person name="Lagendijk E.L."/>
            <person name="Lapidus A."/>
            <person name="Levasseur A."/>
            <person name="Lindquist E."/>
            <person name="Lipzen A."/>
            <person name="Logrieco A.F."/>
            <person name="MacCabe A."/>
            <person name="Maekelae M.R."/>
            <person name="Malavazi I."/>
            <person name="Melin P."/>
            <person name="Meyer V."/>
            <person name="Mielnichuk N."/>
            <person name="Miskei M."/>
            <person name="Molnar A.P."/>
            <person name="Mule G."/>
            <person name="Ngan C.Y."/>
            <person name="Orejas M."/>
            <person name="Orosz E."/>
            <person name="Ouedraogo J.P."/>
            <person name="Overkamp K.M."/>
            <person name="Park H.-S."/>
            <person name="Perrone G."/>
            <person name="Piumi F."/>
            <person name="Punt P.J."/>
            <person name="Ram A.F."/>
            <person name="Ramon A."/>
            <person name="Rauscher S."/>
            <person name="Record E."/>
            <person name="Riano-Pachon D.M."/>
            <person name="Robert V."/>
            <person name="Roehrig J."/>
            <person name="Ruller R."/>
            <person name="Salamov A."/>
            <person name="Salih N.S."/>
            <person name="Samson R.A."/>
            <person name="Sandor E."/>
            <person name="Sanguinetti M."/>
            <person name="Schuetze T."/>
            <person name="Sepcic K."/>
            <person name="Shelest E."/>
            <person name="Sherlock G."/>
            <person name="Sophianopoulou V."/>
            <person name="Squina F.M."/>
            <person name="Sun H."/>
            <person name="Susca A."/>
            <person name="Todd R.B."/>
            <person name="Tsang A."/>
            <person name="Unkles S.E."/>
            <person name="van de Wiele N."/>
            <person name="van Rossen-Uffink D."/>
            <person name="Oliveira J.V."/>
            <person name="Vesth T.C."/>
            <person name="Visser J."/>
            <person name="Yu J.-H."/>
            <person name="Zhou M."/>
            <person name="Andersen M.R."/>
            <person name="Archer D.B."/>
            <person name="Baker S.E."/>
            <person name="Benoit I."/>
            <person name="Brakhage A.A."/>
            <person name="Braus G.H."/>
            <person name="Fischer R."/>
            <person name="Frisvad J.C."/>
            <person name="Goldman G.H."/>
            <person name="Houbraken J."/>
            <person name="Oakley B."/>
            <person name="Pocsi I."/>
            <person name="Scazzocchio C."/>
            <person name="Seiboth B."/>
            <person name="vanKuyk P.A."/>
            <person name="Wortman J."/>
            <person name="Dyer P.S."/>
            <person name="Grigoriev I.V."/>
        </authorList>
    </citation>
    <scope>NUCLEOTIDE SEQUENCE [LARGE SCALE GENOMIC DNA]</scope>
    <source>
        <strain evidence="3">DTO 134E9</strain>
    </source>
</reference>
<dbReference type="Pfam" id="PF12697">
    <property type="entry name" value="Abhydrolase_6"/>
    <property type="match status" value="1"/>
</dbReference>
<gene>
    <name evidence="2" type="ORF">ASPWEDRAFT_172921</name>
</gene>
<dbReference type="PANTHER" id="PTHR43798">
    <property type="entry name" value="MONOACYLGLYCEROL LIPASE"/>
    <property type="match status" value="1"/>
</dbReference>
<dbReference type="InterPro" id="IPR029058">
    <property type="entry name" value="AB_hydrolase_fold"/>
</dbReference>
<dbReference type="InterPro" id="IPR050266">
    <property type="entry name" value="AB_hydrolase_sf"/>
</dbReference>
<proteinExistence type="predicted"/>
<dbReference type="AlphaFoldDB" id="A0A1L9RMK9"/>
<dbReference type="InterPro" id="IPR000073">
    <property type="entry name" value="AB_hydrolase_1"/>
</dbReference>
<dbReference type="GeneID" id="63746846"/>
<sequence length="200" mass="22129">MSENHLGYKLHNPFANETILHIHGGFSSGSEWDAVYLLLADRGYHLLIPDLPAHGESLHIHLFELDDAARRLSELIETEAYEGVAHIVAISIGAHIGAHLASQYPDRVVSMIVSGFNMFTPNIFTPFLPPLVYLLQRGSALISSPTAEWERLKKGQGSFGMTRDIFNILFSSRELRPISTRTLVVAATRDGISADNIDHS</sequence>
<dbReference type="RefSeq" id="XP_040689810.1">
    <property type="nucleotide sequence ID" value="XM_040830998.1"/>
</dbReference>
<accession>A0A1L9RMK9</accession>
<dbReference type="Proteomes" id="UP000184383">
    <property type="component" value="Unassembled WGS sequence"/>
</dbReference>
<name>A0A1L9RMK9_ASPWE</name>
<dbReference type="VEuPathDB" id="FungiDB:ASPWEDRAFT_172921"/>
<dbReference type="GO" id="GO:0016020">
    <property type="term" value="C:membrane"/>
    <property type="evidence" value="ECO:0007669"/>
    <property type="project" value="TreeGrafter"/>
</dbReference>
<evidence type="ECO:0000313" key="2">
    <source>
        <dbReference type="EMBL" id="OJJ36134.1"/>
    </source>
</evidence>
<protein>
    <recommendedName>
        <fullName evidence="1">AB hydrolase-1 domain-containing protein</fullName>
    </recommendedName>
</protein>
<dbReference type="PANTHER" id="PTHR43798:SF33">
    <property type="entry name" value="HYDROLASE, PUTATIVE (AFU_ORTHOLOGUE AFUA_2G14860)-RELATED"/>
    <property type="match status" value="1"/>
</dbReference>
<dbReference type="EMBL" id="KV878212">
    <property type="protein sequence ID" value="OJJ36134.1"/>
    <property type="molecule type" value="Genomic_DNA"/>
</dbReference>
<evidence type="ECO:0000313" key="3">
    <source>
        <dbReference type="Proteomes" id="UP000184383"/>
    </source>
</evidence>
<organism evidence="2 3">
    <name type="scientific">Aspergillus wentii DTO 134E9</name>
    <dbReference type="NCBI Taxonomy" id="1073089"/>
    <lineage>
        <taxon>Eukaryota</taxon>
        <taxon>Fungi</taxon>
        <taxon>Dikarya</taxon>
        <taxon>Ascomycota</taxon>
        <taxon>Pezizomycotina</taxon>
        <taxon>Eurotiomycetes</taxon>
        <taxon>Eurotiomycetidae</taxon>
        <taxon>Eurotiales</taxon>
        <taxon>Aspergillaceae</taxon>
        <taxon>Aspergillus</taxon>
        <taxon>Aspergillus subgen. Cremei</taxon>
    </lineage>
</organism>
<dbReference type="OrthoDB" id="8119704at2759"/>
<feature type="domain" description="AB hydrolase-1" evidence="1">
    <location>
        <begin position="19"/>
        <end position="152"/>
    </location>
</feature>